<name>A0A7G8LFX1_9CAUD</name>
<protein>
    <submittedName>
        <fullName evidence="1">Uncharacterized protein</fullName>
    </submittedName>
</protein>
<dbReference type="GeneID" id="65127901"/>
<evidence type="ECO:0000313" key="2">
    <source>
        <dbReference type="Proteomes" id="UP000515920"/>
    </source>
</evidence>
<accession>A0A7G8LFX1</accession>
<dbReference type="RefSeq" id="YP_010109622.1">
    <property type="nucleotide sequence ID" value="NC_055860.1"/>
</dbReference>
<dbReference type="InterPro" id="IPR055704">
    <property type="entry name" value="DUF7280"/>
</dbReference>
<dbReference type="KEGG" id="vg:65127901"/>
<keyword evidence="2" id="KW-1185">Reference proteome</keyword>
<sequence>MSTIVIVTKGQVIDMLEDRGVKGADMLDGMIEAQADLGQVTWDHLAHHVALGR</sequence>
<proteinExistence type="predicted"/>
<reference evidence="1 2" key="1">
    <citation type="submission" date="2020-06" db="EMBL/GenBank/DDBJ databases">
        <authorList>
            <person name="Baliraine F.N."/>
            <person name="Frederick G.D."/>
            <person name="Handley H.M."/>
            <person name="Nunez C."/>
            <person name="Winikka S.A."/>
            <person name="Garlena R.A."/>
            <person name="Russell D.A."/>
            <person name="Pope W.H."/>
            <person name="Jacobs-Sera D."/>
            <person name="Hatfull G.F."/>
        </authorList>
    </citation>
    <scope>NUCLEOTIDE SEQUENCE [LARGE SCALE GENOMIC DNA]</scope>
</reference>
<dbReference type="Pfam" id="PF23946">
    <property type="entry name" value="DUF7280"/>
    <property type="match status" value="1"/>
</dbReference>
<evidence type="ECO:0000313" key="1">
    <source>
        <dbReference type="EMBL" id="QNJ56143.1"/>
    </source>
</evidence>
<dbReference type="EMBL" id="MT639648">
    <property type="protein sequence ID" value="QNJ56143.1"/>
    <property type="molecule type" value="Genomic_DNA"/>
</dbReference>
<gene>
    <name evidence="1" type="primary">79</name>
    <name evidence="1" type="ORF">SEA_HEATH_79</name>
</gene>
<organism evidence="1 2">
    <name type="scientific">Mycobacterium phage Heath</name>
    <dbReference type="NCBI Taxonomy" id="2762421"/>
    <lineage>
        <taxon>Viruses</taxon>
        <taxon>Duplodnaviria</taxon>
        <taxon>Heunggongvirae</taxon>
        <taxon>Uroviricota</taxon>
        <taxon>Caudoviricetes</taxon>
        <taxon>Bclasvirinae</taxon>
        <taxon>Coopervirus</taxon>
        <taxon>Coopervirus heath</taxon>
    </lineage>
</organism>
<dbReference type="Proteomes" id="UP000515920">
    <property type="component" value="Segment"/>
</dbReference>